<protein>
    <recommendedName>
        <fullName evidence="7">TauD/TfdA-like domain-containing protein</fullName>
    </recommendedName>
</protein>
<comment type="similarity">
    <text evidence="1">Belongs to the TfdA dioxygenase family.</text>
</comment>
<dbReference type="Gene3D" id="3.60.130.10">
    <property type="entry name" value="Clavaminate synthase-like"/>
    <property type="match status" value="1"/>
</dbReference>
<feature type="region of interest" description="Disordered" evidence="6">
    <location>
        <begin position="61"/>
        <end position="114"/>
    </location>
</feature>
<dbReference type="InterPro" id="IPR051323">
    <property type="entry name" value="AtsK-like"/>
</dbReference>
<keyword evidence="3" id="KW-0223">Dioxygenase</keyword>
<dbReference type="PANTHER" id="PTHR30468:SF1">
    <property type="entry name" value="ALPHA-KETOGLUTARATE-DEPENDENT SULFONATE DIOXYGENASE"/>
    <property type="match status" value="1"/>
</dbReference>
<evidence type="ECO:0000256" key="3">
    <source>
        <dbReference type="ARBA" id="ARBA00022964"/>
    </source>
</evidence>
<dbReference type="GO" id="GO:0006790">
    <property type="term" value="P:sulfur compound metabolic process"/>
    <property type="evidence" value="ECO:0007669"/>
    <property type="project" value="TreeGrafter"/>
</dbReference>
<dbReference type="GO" id="GO:0000908">
    <property type="term" value="F:taurine dioxygenase activity"/>
    <property type="evidence" value="ECO:0007669"/>
    <property type="project" value="TreeGrafter"/>
</dbReference>
<accession>A0A383E922</accession>
<name>A0A383E922_9ZZZZ</name>
<dbReference type="SUPFAM" id="SSF51197">
    <property type="entry name" value="Clavaminate synthase-like"/>
    <property type="match status" value="1"/>
</dbReference>
<keyword evidence="4" id="KW-0560">Oxidoreductase</keyword>
<evidence type="ECO:0000313" key="8">
    <source>
        <dbReference type="EMBL" id="SVE53119.1"/>
    </source>
</evidence>
<dbReference type="InterPro" id="IPR003819">
    <property type="entry name" value="TauD/TfdA-like"/>
</dbReference>
<dbReference type="PANTHER" id="PTHR30468">
    <property type="entry name" value="ALPHA-KETOGLUTARATE-DEPENDENT SULFONATE DIOXYGENASE"/>
    <property type="match status" value="1"/>
</dbReference>
<evidence type="ECO:0000256" key="2">
    <source>
        <dbReference type="ARBA" id="ARBA00022723"/>
    </source>
</evidence>
<reference evidence="8" key="1">
    <citation type="submission" date="2018-05" db="EMBL/GenBank/DDBJ databases">
        <authorList>
            <person name="Lanie J.A."/>
            <person name="Ng W.-L."/>
            <person name="Kazmierczak K.M."/>
            <person name="Andrzejewski T.M."/>
            <person name="Davidsen T.M."/>
            <person name="Wayne K.J."/>
            <person name="Tettelin H."/>
            <person name="Glass J.I."/>
            <person name="Rusch D."/>
            <person name="Podicherti R."/>
            <person name="Tsui H.-C.T."/>
            <person name="Winkler M.E."/>
        </authorList>
    </citation>
    <scope>NUCLEOTIDE SEQUENCE</scope>
</reference>
<evidence type="ECO:0000259" key="7">
    <source>
        <dbReference type="Pfam" id="PF02668"/>
    </source>
</evidence>
<feature type="domain" description="TauD/TfdA-like" evidence="7">
    <location>
        <begin position="8"/>
        <end position="112"/>
    </location>
</feature>
<gene>
    <name evidence="8" type="ORF">METZ01_LOCUS505973</name>
</gene>
<feature type="non-terminal residue" evidence="8">
    <location>
        <position position="114"/>
    </location>
</feature>
<sequence>MSAKNFKIQKITPAIGAEISGIDLMEMVSDDLLDAVYEALIEHQVIFFRNQPITPAGHKAFAESFGEPEPPHPVYPHLEGHENIVLLSNGPDNPPDTDGWHTDPTFRQDPPFAS</sequence>
<dbReference type="GO" id="GO:0046872">
    <property type="term" value="F:metal ion binding"/>
    <property type="evidence" value="ECO:0007669"/>
    <property type="project" value="UniProtKB-KW"/>
</dbReference>
<keyword evidence="2" id="KW-0479">Metal-binding</keyword>
<proteinExistence type="inferred from homology"/>
<evidence type="ECO:0000256" key="6">
    <source>
        <dbReference type="SAM" id="MobiDB-lite"/>
    </source>
</evidence>
<evidence type="ECO:0000256" key="5">
    <source>
        <dbReference type="ARBA" id="ARBA00023004"/>
    </source>
</evidence>
<dbReference type="EMBL" id="UINC01223783">
    <property type="protein sequence ID" value="SVE53119.1"/>
    <property type="molecule type" value="Genomic_DNA"/>
</dbReference>
<dbReference type="GO" id="GO:0005737">
    <property type="term" value="C:cytoplasm"/>
    <property type="evidence" value="ECO:0007669"/>
    <property type="project" value="TreeGrafter"/>
</dbReference>
<evidence type="ECO:0000256" key="4">
    <source>
        <dbReference type="ARBA" id="ARBA00023002"/>
    </source>
</evidence>
<dbReference type="AlphaFoldDB" id="A0A383E922"/>
<dbReference type="Pfam" id="PF02668">
    <property type="entry name" value="TauD"/>
    <property type="match status" value="1"/>
</dbReference>
<dbReference type="InterPro" id="IPR042098">
    <property type="entry name" value="TauD-like_sf"/>
</dbReference>
<evidence type="ECO:0000256" key="1">
    <source>
        <dbReference type="ARBA" id="ARBA00005896"/>
    </source>
</evidence>
<organism evidence="8">
    <name type="scientific">marine metagenome</name>
    <dbReference type="NCBI Taxonomy" id="408172"/>
    <lineage>
        <taxon>unclassified sequences</taxon>
        <taxon>metagenomes</taxon>
        <taxon>ecological metagenomes</taxon>
    </lineage>
</organism>
<keyword evidence="5" id="KW-0408">Iron</keyword>